<dbReference type="EMBL" id="JAIWYP010000002">
    <property type="protein sequence ID" value="KAH3869623.1"/>
    <property type="molecule type" value="Genomic_DNA"/>
</dbReference>
<evidence type="ECO:0000256" key="1">
    <source>
        <dbReference type="SAM" id="MobiDB-lite"/>
    </source>
</evidence>
<accession>A0A9D4RJ89</accession>
<gene>
    <name evidence="2" type="ORF">DPMN_032792</name>
</gene>
<evidence type="ECO:0000313" key="3">
    <source>
        <dbReference type="Proteomes" id="UP000828390"/>
    </source>
</evidence>
<keyword evidence="3" id="KW-1185">Reference proteome</keyword>
<proteinExistence type="predicted"/>
<evidence type="ECO:0000313" key="2">
    <source>
        <dbReference type="EMBL" id="KAH3869623.1"/>
    </source>
</evidence>
<comment type="caution">
    <text evidence="2">The sequence shown here is derived from an EMBL/GenBank/DDBJ whole genome shotgun (WGS) entry which is preliminary data.</text>
</comment>
<sequence>MSKSDRGDDASGRRDAEVKSHNPRNQLIKMDWQRPLTSCKVEKYGNAAHNKGKEDSAHTEGHYNTAALKDTKMQEELKVIEELLEKKIIEKRNKKPERQSEVDQTLPGDTQQASTCKLTRESTIDKRTDNQIKGELIHPLFTKIWEEEEIPTEWKDSYIVEVSKIWEEGEIQIDQKDSYIIKLAKRGELSSCSTSRGIMLMLKTMKDVIDYEEAFNSVDWVIKTSTDQRLGLPIFLSASCTHNCLQTKCGWVDGGQIPILKPHLSNQAKNVTSIVFDHRFLSNIYKTNLFTKFHDDWAKNQTSRLKLSHVIQLTGTIFDLSSYIKETNVLTKFHENWAKNVTTIRKMPHPLAAMFFSQIWTIFELVRDINKTNVLTNFHDDLKKLVTSKVFTRKTAPPTGGHVFQPTETTF</sequence>
<protein>
    <submittedName>
        <fullName evidence="2">Uncharacterized protein</fullName>
    </submittedName>
</protein>
<dbReference type="AlphaFoldDB" id="A0A9D4RJ89"/>
<feature type="compositionally biased region" description="Basic and acidic residues" evidence="1">
    <location>
        <begin position="1"/>
        <end position="20"/>
    </location>
</feature>
<feature type="compositionally biased region" description="Polar residues" evidence="1">
    <location>
        <begin position="107"/>
        <end position="117"/>
    </location>
</feature>
<reference evidence="2" key="2">
    <citation type="submission" date="2020-11" db="EMBL/GenBank/DDBJ databases">
        <authorList>
            <person name="McCartney M.A."/>
            <person name="Auch B."/>
            <person name="Kono T."/>
            <person name="Mallez S."/>
            <person name="Becker A."/>
            <person name="Gohl D.M."/>
            <person name="Silverstein K.A.T."/>
            <person name="Koren S."/>
            <person name="Bechman K.B."/>
            <person name="Herman A."/>
            <person name="Abrahante J.E."/>
            <person name="Garbe J."/>
        </authorList>
    </citation>
    <scope>NUCLEOTIDE SEQUENCE</scope>
    <source>
        <strain evidence="2">Duluth1</strain>
        <tissue evidence="2">Whole animal</tissue>
    </source>
</reference>
<feature type="region of interest" description="Disordered" evidence="1">
    <location>
        <begin position="94"/>
        <end position="121"/>
    </location>
</feature>
<feature type="region of interest" description="Disordered" evidence="1">
    <location>
        <begin position="1"/>
        <end position="33"/>
    </location>
</feature>
<organism evidence="2 3">
    <name type="scientific">Dreissena polymorpha</name>
    <name type="common">Zebra mussel</name>
    <name type="synonym">Mytilus polymorpha</name>
    <dbReference type="NCBI Taxonomy" id="45954"/>
    <lineage>
        <taxon>Eukaryota</taxon>
        <taxon>Metazoa</taxon>
        <taxon>Spiralia</taxon>
        <taxon>Lophotrochozoa</taxon>
        <taxon>Mollusca</taxon>
        <taxon>Bivalvia</taxon>
        <taxon>Autobranchia</taxon>
        <taxon>Heteroconchia</taxon>
        <taxon>Euheterodonta</taxon>
        <taxon>Imparidentia</taxon>
        <taxon>Neoheterodontei</taxon>
        <taxon>Myida</taxon>
        <taxon>Dreissenoidea</taxon>
        <taxon>Dreissenidae</taxon>
        <taxon>Dreissena</taxon>
    </lineage>
</organism>
<dbReference type="Proteomes" id="UP000828390">
    <property type="component" value="Unassembled WGS sequence"/>
</dbReference>
<reference evidence="2" key="1">
    <citation type="journal article" date="2019" name="bioRxiv">
        <title>The Genome of the Zebra Mussel, Dreissena polymorpha: A Resource for Invasive Species Research.</title>
        <authorList>
            <person name="McCartney M.A."/>
            <person name="Auch B."/>
            <person name="Kono T."/>
            <person name="Mallez S."/>
            <person name="Zhang Y."/>
            <person name="Obille A."/>
            <person name="Becker A."/>
            <person name="Abrahante J.E."/>
            <person name="Garbe J."/>
            <person name="Badalamenti J.P."/>
            <person name="Herman A."/>
            <person name="Mangelson H."/>
            <person name="Liachko I."/>
            <person name="Sullivan S."/>
            <person name="Sone E.D."/>
            <person name="Koren S."/>
            <person name="Silverstein K.A.T."/>
            <person name="Beckman K.B."/>
            <person name="Gohl D.M."/>
        </authorList>
    </citation>
    <scope>NUCLEOTIDE SEQUENCE</scope>
    <source>
        <strain evidence="2">Duluth1</strain>
        <tissue evidence="2">Whole animal</tissue>
    </source>
</reference>
<name>A0A9D4RJ89_DREPO</name>